<organism evidence="1 2">
    <name type="scientific">Dendrothele bispora (strain CBS 962.96)</name>
    <dbReference type="NCBI Taxonomy" id="1314807"/>
    <lineage>
        <taxon>Eukaryota</taxon>
        <taxon>Fungi</taxon>
        <taxon>Dikarya</taxon>
        <taxon>Basidiomycota</taxon>
        <taxon>Agaricomycotina</taxon>
        <taxon>Agaricomycetes</taxon>
        <taxon>Agaricomycetidae</taxon>
        <taxon>Agaricales</taxon>
        <taxon>Agaricales incertae sedis</taxon>
        <taxon>Dendrothele</taxon>
    </lineage>
</organism>
<dbReference type="AlphaFoldDB" id="A0A4S8M6F1"/>
<evidence type="ECO:0000313" key="1">
    <source>
        <dbReference type="EMBL" id="THU97854.1"/>
    </source>
</evidence>
<keyword evidence="2" id="KW-1185">Reference proteome</keyword>
<evidence type="ECO:0000313" key="2">
    <source>
        <dbReference type="Proteomes" id="UP000297245"/>
    </source>
</evidence>
<sequence>PQLAPLQRRQVGNLQCNIARLQTVSGLVATQKAVNEMASAAGRQVLGSDDATTASAVSDAQAGLSSAQAGIATIAKAIVSGQNAPAAARGQVGDGLTQAKSALESITSTDSAVTSALQDAQTKLDGTISAGEQVVSDCGGDAGTAAGKCPNSKSSLKIMRINDRSRHSPPTSSNW</sequence>
<proteinExistence type="predicted"/>
<gene>
    <name evidence="1" type="ORF">K435DRAFT_662040</name>
</gene>
<dbReference type="OrthoDB" id="3178264at2759"/>
<name>A0A4S8M6F1_DENBC</name>
<accession>A0A4S8M6F1</accession>
<dbReference type="Proteomes" id="UP000297245">
    <property type="component" value="Unassembled WGS sequence"/>
</dbReference>
<dbReference type="EMBL" id="ML179147">
    <property type="protein sequence ID" value="THU97854.1"/>
    <property type="molecule type" value="Genomic_DNA"/>
</dbReference>
<reference evidence="1 2" key="1">
    <citation type="journal article" date="2019" name="Nat. Ecol. Evol.">
        <title>Megaphylogeny resolves global patterns of mushroom evolution.</title>
        <authorList>
            <person name="Varga T."/>
            <person name="Krizsan K."/>
            <person name="Foldi C."/>
            <person name="Dima B."/>
            <person name="Sanchez-Garcia M."/>
            <person name="Sanchez-Ramirez S."/>
            <person name="Szollosi G.J."/>
            <person name="Szarkandi J.G."/>
            <person name="Papp V."/>
            <person name="Albert L."/>
            <person name="Andreopoulos W."/>
            <person name="Angelini C."/>
            <person name="Antonin V."/>
            <person name="Barry K.W."/>
            <person name="Bougher N.L."/>
            <person name="Buchanan P."/>
            <person name="Buyck B."/>
            <person name="Bense V."/>
            <person name="Catcheside P."/>
            <person name="Chovatia M."/>
            <person name="Cooper J."/>
            <person name="Damon W."/>
            <person name="Desjardin D."/>
            <person name="Finy P."/>
            <person name="Geml J."/>
            <person name="Haridas S."/>
            <person name="Hughes K."/>
            <person name="Justo A."/>
            <person name="Karasinski D."/>
            <person name="Kautmanova I."/>
            <person name="Kiss B."/>
            <person name="Kocsube S."/>
            <person name="Kotiranta H."/>
            <person name="LaButti K.M."/>
            <person name="Lechner B.E."/>
            <person name="Liimatainen K."/>
            <person name="Lipzen A."/>
            <person name="Lukacs Z."/>
            <person name="Mihaltcheva S."/>
            <person name="Morgado L.N."/>
            <person name="Niskanen T."/>
            <person name="Noordeloos M.E."/>
            <person name="Ohm R.A."/>
            <person name="Ortiz-Santana B."/>
            <person name="Ovrebo C."/>
            <person name="Racz N."/>
            <person name="Riley R."/>
            <person name="Savchenko A."/>
            <person name="Shiryaev A."/>
            <person name="Soop K."/>
            <person name="Spirin V."/>
            <person name="Szebenyi C."/>
            <person name="Tomsovsky M."/>
            <person name="Tulloss R.E."/>
            <person name="Uehling J."/>
            <person name="Grigoriev I.V."/>
            <person name="Vagvolgyi C."/>
            <person name="Papp T."/>
            <person name="Martin F.M."/>
            <person name="Miettinen O."/>
            <person name="Hibbett D.S."/>
            <person name="Nagy L.G."/>
        </authorList>
    </citation>
    <scope>NUCLEOTIDE SEQUENCE [LARGE SCALE GENOMIC DNA]</scope>
    <source>
        <strain evidence="1 2">CBS 962.96</strain>
    </source>
</reference>
<protein>
    <submittedName>
        <fullName evidence="1">Uncharacterized protein</fullName>
    </submittedName>
</protein>
<feature type="non-terminal residue" evidence="1">
    <location>
        <position position="1"/>
    </location>
</feature>